<feature type="non-terminal residue" evidence="1">
    <location>
        <position position="1"/>
    </location>
</feature>
<reference evidence="1 2" key="1">
    <citation type="submission" date="2021-05" db="EMBL/GenBank/DDBJ databases">
        <title>A Polyphasic approach of four new species of the genus Ohtaekwangia: Ohtaekwangia histidinii sp. nov., Ohtaekwangia cretensis sp. nov., Ohtaekwangia indiensis sp. nov., Ohtaekwangia reichenbachii sp. nov. from diverse environment.</title>
        <authorList>
            <person name="Octaviana S."/>
        </authorList>
    </citation>
    <scope>NUCLEOTIDE SEQUENCE [LARGE SCALE GENOMIC DNA]</scope>
    <source>
        <strain evidence="1 2">PWU5</strain>
    </source>
</reference>
<comment type="caution">
    <text evidence="1">The sequence shown here is derived from an EMBL/GenBank/DDBJ whole genome shotgun (WGS) entry which is preliminary data.</text>
</comment>
<evidence type="ECO:0000313" key="2">
    <source>
        <dbReference type="Proteomes" id="UP001319080"/>
    </source>
</evidence>
<accession>A0AAP2E4P9</accession>
<dbReference type="EMBL" id="JAHESE010000193">
    <property type="protein sequence ID" value="MBT1712585.1"/>
    <property type="molecule type" value="Genomic_DNA"/>
</dbReference>
<dbReference type="RefSeq" id="WP_254088124.1">
    <property type="nucleotide sequence ID" value="NZ_JAHESE010000193.1"/>
</dbReference>
<keyword evidence="2" id="KW-1185">Reference proteome</keyword>
<gene>
    <name evidence="1" type="ORF">KK062_30400</name>
</gene>
<sequence>ILGCEVLAQSKVDVGIKKLNLHNGLCGESEISFAYRNYSAVTLTNVAIYWSVNEVLQPPYFWKGNLLANSNSEIFQLGTIISENGEPVIV</sequence>
<protein>
    <submittedName>
        <fullName evidence="1">Uncharacterized protein</fullName>
    </submittedName>
</protein>
<evidence type="ECO:0000313" key="1">
    <source>
        <dbReference type="EMBL" id="MBT1712585.1"/>
    </source>
</evidence>
<name>A0AAP2E4P9_9BACT</name>
<proteinExistence type="predicted"/>
<dbReference type="Proteomes" id="UP001319080">
    <property type="component" value="Unassembled WGS sequence"/>
</dbReference>
<feature type="non-terminal residue" evidence="1">
    <location>
        <position position="90"/>
    </location>
</feature>
<organism evidence="1 2">
    <name type="scientific">Dawidia cretensis</name>
    <dbReference type="NCBI Taxonomy" id="2782350"/>
    <lineage>
        <taxon>Bacteria</taxon>
        <taxon>Pseudomonadati</taxon>
        <taxon>Bacteroidota</taxon>
        <taxon>Cytophagia</taxon>
        <taxon>Cytophagales</taxon>
        <taxon>Chryseotaleaceae</taxon>
        <taxon>Dawidia</taxon>
    </lineage>
</organism>
<dbReference type="AlphaFoldDB" id="A0AAP2E4P9"/>